<dbReference type="Proteomes" id="UP000032180">
    <property type="component" value="Chromosome 7"/>
</dbReference>
<accession>A0A0D9WYJ8</accession>
<dbReference type="PANTHER" id="PTHR32096">
    <property type="entry name" value="WRKY TRANSCRIPTION FACTOR 30-RELATED-RELATED"/>
    <property type="match status" value="1"/>
</dbReference>
<keyword evidence="5" id="KW-0539">Nucleus</keyword>
<dbReference type="STRING" id="77586.A0A0D9WYJ8"/>
<dbReference type="InterPro" id="IPR003657">
    <property type="entry name" value="WRKY_dom"/>
</dbReference>
<dbReference type="PANTHER" id="PTHR32096:SF146">
    <property type="entry name" value="WRKY TRANSCRIPTION FACTOR 19-RELATED"/>
    <property type="match status" value="1"/>
</dbReference>
<keyword evidence="4" id="KW-0804">Transcription</keyword>
<dbReference type="Gene3D" id="2.20.25.80">
    <property type="entry name" value="WRKY domain"/>
    <property type="match status" value="1"/>
</dbReference>
<dbReference type="InterPro" id="IPR044810">
    <property type="entry name" value="WRKY_plant"/>
</dbReference>
<evidence type="ECO:0000256" key="4">
    <source>
        <dbReference type="ARBA" id="ARBA00023163"/>
    </source>
</evidence>
<dbReference type="Gramene" id="LPERR07G11250.1">
    <property type="protein sequence ID" value="LPERR07G11250.1"/>
    <property type="gene ID" value="LPERR07G11250"/>
</dbReference>
<keyword evidence="2" id="KW-0805">Transcription regulation</keyword>
<keyword evidence="3" id="KW-0238">DNA-binding</keyword>
<keyword evidence="9" id="KW-1185">Reference proteome</keyword>
<evidence type="ECO:0000256" key="1">
    <source>
        <dbReference type="ARBA" id="ARBA00004123"/>
    </source>
</evidence>
<evidence type="ECO:0000313" key="8">
    <source>
        <dbReference type="EnsemblPlants" id="LPERR07G11250.1"/>
    </source>
</evidence>
<evidence type="ECO:0000256" key="5">
    <source>
        <dbReference type="ARBA" id="ARBA00023242"/>
    </source>
</evidence>
<dbReference type="PROSITE" id="PS50811">
    <property type="entry name" value="WRKY"/>
    <property type="match status" value="1"/>
</dbReference>
<reference evidence="8" key="3">
    <citation type="submission" date="2015-04" db="UniProtKB">
        <authorList>
            <consortium name="EnsemblPlants"/>
        </authorList>
    </citation>
    <scope>IDENTIFICATION</scope>
</reference>
<evidence type="ECO:0000256" key="3">
    <source>
        <dbReference type="ARBA" id="ARBA00023125"/>
    </source>
</evidence>
<reference evidence="9" key="2">
    <citation type="submission" date="2013-12" db="EMBL/GenBank/DDBJ databases">
        <authorList>
            <person name="Yu Y."/>
            <person name="Lee S."/>
            <person name="de Baynast K."/>
            <person name="Wissotski M."/>
            <person name="Liu L."/>
            <person name="Talag J."/>
            <person name="Goicoechea J."/>
            <person name="Angelova A."/>
            <person name="Jetty R."/>
            <person name="Kudrna D."/>
            <person name="Golser W."/>
            <person name="Rivera L."/>
            <person name="Zhang J."/>
            <person name="Wing R."/>
        </authorList>
    </citation>
    <scope>NUCLEOTIDE SEQUENCE</scope>
</reference>
<dbReference type="GO" id="GO:0003700">
    <property type="term" value="F:DNA-binding transcription factor activity"/>
    <property type="evidence" value="ECO:0007669"/>
    <property type="project" value="InterPro"/>
</dbReference>
<sequence length="271" mass="28790">MAGGDGGTAATKKHILRAQKSTNQLKALLQAEGGGGKSPGAVVEMILSDISDSLSQALASVELGASGESSIMAPPPEASLSSAYGGGRWPDPGDAYPWRKYGQKGILGSRFARNYYRCAAQRSGCSAKKQVHQSDDDPSQMEVTYIGSHTCDCDDRRPPSCTIPAAGAAVMSSALQKLEEHVPELDMMMAVHCNPSMEEEDMAAPWLFIPSPACSQSELLPEVAMEVPELKADADVDASQADPVELDRKTSKKANDEEFLALYDSVVPDLV</sequence>
<dbReference type="GO" id="GO:0005634">
    <property type="term" value="C:nucleus"/>
    <property type="evidence" value="ECO:0007669"/>
    <property type="project" value="UniProtKB-SubCell"/>
</dbReference>
<dbReference type="InterPro" id="IPR036576">
    <property type="entry name" value="WRKY_dom_sf"/>
</dbReference>
<dbReference type="EnsemblPlants" id="LPERR07G11250.1">
    <property type="protein sequence ID" value="LPERR07G11250.1"/>
    <property type="gene ID" value="LPERR07G11250"/>
</dbReference>
<proteinExistence type="predicted"/>
<protein>
    <recommendedName>
        <fullName evidence="7">WRKY domain-containing protein</fullName>
    </recommendedName>
</protein>
<feature type="domain" description="WRKY" evidence="7">
    <location>
        <begin position="94"/>
        <end position="154"/>
    </location>
</feature>
<feature type="region of interest" description="Disordered" evidence="6">
    <location>
        <begin position="232"/>
        <end position="251"/>
    </location>
</feature>
<dbReference type="SMART" id="SM00774">
    <property type="entry name" value="WRKY"/>
    <property type="match status" value="1"/>
</dbReference>
<evidence type="ECO:0000259" key="7">
    <source>
        <dbReference type="PROSITE" id="PS50811"/>
    </source>
</evidence>
<evidence type="ECO:0000256" key="2">
    <source>
        <dbReference type="ARBA" id="ARBA00023015"/>
    </source>
</evidence>
<evidence type="ECO:0000313" key="9">
    <source>
        <dbReference type="Proteomes" id="UP000032180"/>
    </source>
</evidence>
<dbReference type="SUPFAM" id="SSF118290">
    <property type="entry name" value="WRKY DNA-binding domain"/>
    <property type="match status" value="1"/>
</dbReference>
<organism evidence="8 9">
    <name type="scientific">Leersia perrieri</name>
    <dbReference type="NCBI Taxonomy" id="77586"/>
    <lineage>
        <taxon>Eukaryota</taxon>
        <taxon>Viridiplantae</taxon>
        <taxon>Streptophyta</taxon>
        <taxon>Embryophyta</taxon>
        <taxon>Tracheophyta</taxon>
        <taxon>Spermatophyta</taxon>
        <taxon>Magnoliopsida</taxon>
        <taxon>Liliopsida</taxon>
        <taxon>Poales</taxon>
        <taxon>Poaceae</taxon>
        <taxon>BOP clade</taxon>
        <taxon>Oryzoideae</taxon>
        <taxon>Oryzeae</taxon>
        <taxon>Oryzinae</taxon>
        <taxon>Leersia</taxon>
    </lineage>
</organism>
<comment type="subcellular location">
    <subcellularLocation>
        <location evidence="1">Nucleus</location>
    </subcellularLocation>
</comment>
<dbReference type="HOGENOM" id="CLU_916395_0_0_1"/>
<dbReference type="GO" id="GO:0000976">
    <property type="term" value="F:transcription cis-regulatory region binding"/>
    <property type="evidence" value="ECO:0007669"/>
    <property type="project" value="TreeGrafter"/>
</dbReference>
<evidence type="ECO:0000256" key="6">
    <source>
        <dbReference type="SAM" id="MobiDB-lite"/>
    </source>
</evidence>
<dbReference type="AlphaFoldDB" id="A0A0D9WYJ8"/>
<name>A0A0D9WYJ8_9ORYZ</name>
<dbReference type="Pfam" id="PF03106">
    <property type="entry name" value="WRKY"/>
    <property type="match status" value="1"/>
</dbReference>
<reference evidence="8 9" key="1">
    <citation type="submission" date="2012-08" db="EMBL/GenBank/DDBJ databases">
        <title>Oryza genome evolution.</title>
        <authorList>
            <person name="Wing R.A."/>
        </authorList>
    </citation>
    <scope>NUCLEOTIDE SEQUENCE</scope>
</reference>